<organism evidence="2 3">
    <name type="scientific">Persicimonas caeni</name>
    <dbReference type="NCBI Taxonomy" id="2292766"/>
    <lineage>
        <taxon>Bacteria</taxon>
        <taxon>Deltaproteobacteria</taxon>
        <taxon>Bradymonadales</taxon>
        <taxon>Bradymonadaceae</taxon>
        <taxon>Persicimonas</taxon>
    </lineage>
</organism>
<evidence type="ECO:0000313" key="3">
    <source>
        <dbReference type="Proteomes" id="UP000315995"/>
    </source>
</evidence>
<proteinExistence type="predicted"/>
<dbReference type="PROSITE" id="PS51257">
    <property type="entry name" value="PROKAR_LIPOPROTEIN"/>
    <property type="match status" value="1"/>
</dbReference>
<gene>
    <name evidence="2" type="ORF">FIV42_18000</name>
</gene>
<reference evidence="2 3" key="1">
    <citation type="submission" date="2019-06" db="EMBL/GenBank/DDBJ databases">
        <title>Persicimonas caeni gen. nov., sp. nov., a predatory bacterium isolated from solar saltern.</title>
        <authorList>
            <person name="Wang S."/>
        </authorList>
    </citation>
    <scope>NUCLEOTIDE SEQUENCE [LARGE SCALE GENOMIC DNA]</scope>
    <source>
        <strain evidence="2 3">YN101</strain>
    </source>
</reference>
<sequence>MRVSKWWVIGLVALMVLLGACGDDTGKSGKTNLEDVGVDAPDGGDTDSVEPYACEPDPQLVGQKISCVRDEHCPCGTSCWLGQCQARCEKDDECADDEYCDGFGQCRATDDAATVHLPERHDLGRLEPRQKLATLTDARPLASILVRAVDGPVVAGRVGAGEGLQVAVTDGDAPGDADFAAEVLIDQRVEADGTVTLWARRDPGHTDDEPLTNQVGIWDSSGHHTSVTVTERTSLVGGATDGPELVGTYTGVARLVARGSVGGLGLNITTPRREQSVPITAQIFDTGSGMRLVIEDNLRVLHPQGEWIGELSADAQDLALPAFEALALDQIALSNSQVIATPSDMRVDADPSAADWDGVLRFGFDLRYAGITDTAAIPMSRWMVTLSRTGDLPDGADAPEAQSDAQLAYDTAQLADTEFVAETGMATVASAYPDFDSKWEAIRQVADRSIGGTDMGVCVAPYLPFVSDDDRSAYYNSFYYSIFPDVYAANVGALNQPYTITPVFAYDRAPNSPGGWTVNNDKTKTVSELAGAGVPLLSEIFAGVSDQSLELWSAQVPVASGFYHDVTPTTPSGFRQAPEITLADGTTVNHALPCDIDLSDSPDTVAFDEGYGSSVFDVTLDVPNQRFDFCQEAADRLDCRIVDVTSVLTPEERDMYPAQYIDFDVTMQPGDSFSYQIRANIPDVRFSKVCIPPSLPKRCAEGLACENANTGSGSLEIEPLSDSGQSASSGDLTCGESGRHFAFEMDEAGLTADTLVEDCVADSEAIERVLASPTGTTERDKLAAMGWYNSEGCFRPIQLLGTVGRATEAVRYWRDETGAEATLADLIAMRMLQRWTDAHAFIASEATHSTPFAHLDATVNSDSLDGLEARLDQSLRAWRLLMHPRVATALMSLSPEALRHPDYRQMVGAGFTEEGYHRQDEGLVVSMAELLDAQLRLGQAIAERYAYEGAQEVPASLVRLQQAHLVAESLIQALTERSRDVDGNYGEWDENFRAVERRVMGSWVTLLNRVDGLLEGRNPLGIEDTDLPLYFRDFRVDATSRFTAITRFLLGQTNGSEAWAASLVRDAVDAYDTAKDAYLDESSRAMNEEATATAKALRVADEKTDFGLMMIDFCGSEAFGDVGPGDVHDSIDQATFDASTCWFRSERTECAPGQASSEDAVTYSLCTSALAALGPNGIGRRPAYATVNVQGKDFRYYAMVRGWEFDNPVLGSFYEQILENWTGFPAQINVTMRTTAGACFRTSEGTTVCARDEVDRPVNVTYDPQTHQPYNPCKNTAVPNFPGILPEIEQLGDGSYEAVCAPNQALGFEGTTLRMPLSGAAAKQLRGTYTNGVLTEQIAGRCREFVPGHDPTPVARWADAPQSCYGGSVGAEVYATRTLVTDIEVARDAVEQHTEAYRIAMQSCFIQQQGNQQLMEAQRSFDAEMNHLQTAKQIADTVATWAYSTGDCLSEVSGADEPWDYGLAAGTCAAYAVGSAADTASIAYDADMQRAERAHETTMMGIEQSTEEARCFKEAELELVGLRAAYLEIQRAQQELASSYLQAQHAVEVLEAEYDAGLIDVETAETAAMFVPSQSPWYNEELADYERKLRLARRGAYLAVRAVEYEFQMTSSYRSDVLLAETPLELEQVLTELRQEANTNSVAGARPAELTEVVSLKDHLLQLGDRSESTPAGWHALSDTERFRKMLVDPAYEVYEDGVFIGRRIPFNIAPLSVLDRGEFQGVPIVSDNSCAERLWSLNVTIQGEDGEVIRGVSPTINLEVRKRNTFFSNLCDAARGDFQVASVRPARNLFREPGVGEGISGITGQSEADGFSKARVQARLNIAPQEFASDSYTDGASAELAARGLFGEYELFIPATSLAPASNGLPSGDGLVLNQVDDILLRVDYVSVAR</sequence>
<name>A0A4Y6PW67_PERCE</name>
<evidence type="ECO:0000256" key="1">
    <source>
        <dbReference type="SAM" id="SignalP"/>
    </source>
</evidence>
<dbReference type="RefSeq" id="WP_141199025.1">
    <property type="nucleotide sequence ID" value="NZ_CP041186.1"/>
</dbReference>
<dbReference type="OrthoDB" id="5475903at2"/>
<dbReference type="Proteomes" id="UP000315995">
    <property type="component" value="Chromosome"/>
</dbReference>
<dbReference type="EMBL" id="CP041186">
    <property type="protein sequence ID" value="QDG52558.1"/>
    <property type="molecule type" value="Genomic_DNA"/>
</dbReference>
<feature type="signal peptide" evidence="1">
    <location>
        <begin position="1"/>
        <end position="22"/>
    </location>
</feature>
<accession>A0A5B8Y7J8</accession>
<accession>A0A4Y6PW67</accession>
<evidence type="ECO:0000313" key="2">
    <source>
        <dbReference type="EMBL" id="QDG52558.1"/>
    </source>
</evidence>
<keyword evidence="3" id="KW-1185">Reference proteome</keyword>
<feature type="chain" id="PRO_5030106550" evidence="1">
    <location>
        <begin position="23"/>
        <end position="1891"/>
    </location>
</feature>
<protein>
    <submittedName>
        <fullName evidence="2">Uncharacterized protein</fullName>
    </submittedName>
</protein>
<keyword evidence="1" id="KW-0732">Signal</keyword>